<evidence type="ECO:0000259" key="5">
    <source>
        <dbReference type="PROSITE" id="PS50235"/>
    </source>
</evidence>
<dbReference type="Pfam" id="PF02902">
    <property type="entry name" value="Peptidase_C48"/>
    <property type="match status" value="1"/>
</dbReference>
<dbReference type="PROSITE" id="PS50235">
    <property type="entry name" value="USP_3"/>
    <property type="match status" value="1"/>
</dbReference>
<dbReference type="PROSITE" id="PS00973">
    <property type="entry name" value="USP_2"/>
    <property type="match status" value="1"/>
</dbReference>
<evidence type="ECO:0000256" key="2">
    <source>
        <dbReference type="ARBA" id="ARBA00022670"/>
    </source>
</evidence>
<dbReference type="GO" id="GO:0016579">
    <property type="term" value="P:protein deubiquitination"/>
    <property type="evidence" value="ECO:0007669"/>
    <property type="project" value="InterPro"/>
</dbReference>
<gene>
    <name evidence="7" type="ORF">MGAL_10B061470</name>
</gene>
<accession>A0A8B6GXS5</accession>
<dbReference type="GO" id="GO:0004843">
    <property type="term" value="F:cysteine-type deubiquitinase activity"/>
    <property type="evidence" value="ECO:0007669"/>
    <property type="project" value="InterPro"/>
</dbReference>
<comment type="similarity">
    <text evidence="1">Belongs to the peptidase C48 family.</text>
</comment>
<feature type="region of interest" description="Disordered" evidence="4">
    <location>
        <begin position="1218"/>
        <end position="1244"/>
    </location>
</feature>
<feature type="region of interest" description="Disordered" evidence="4">
    <location>
        <begin position="249"/>
        <end position="275"/>
    </location>
</feature>
<reference evidence="7" key="1">
    <citation type="submission" date="2018-11" db="EMBL/GenBank/DDBJ databases">
        <authorList>
            <person name="Alioto T."/>
            <person name="Alioto T."/>
        </authorList>
    </citation>
    <scope>NUCLEOTIDE SEQUENCE</scope>
</reference>
<feature type="compositionally biased region" description="Basic and acidic residues" evidence="4">
    <location>
        <begin position="1"/>
        <end position="21"/>
    </location>
</feature>
<feature type="compositionally biased region" description="Basic and acidic residues" evidence="4">
    <location>
        <begin position="1228"/>
        <end position="1238"/>
    </location>
</feature>
<organism evidence="7 8">
    <name type="scientific">Mytilus galloprovincialis</name>
    <name type="common">Mediterranean mussel</name>
    <dbReference type="NCBI Taxonomy" id="29158"/>
    <lineage>
        <taxon>Eukaryota</taxon>
        <taxon>Metazoa</taxon>
        <taxon>Spiralia</taxon>
        <taxon>Lophotrochozoa</taxon>
        <taxon>Mollusca</taxon>
        <taxon>Bivalvia</taxon>
        <taxon>Autobranchia</taxon>
        <taxon>Pteriomorphia</taxon>
        <taxon>Mytilida</taxon>
        <taxon>Mytiloidea</taxon>
        <taxon>Mytilidae</taxon>
        <taxon>Mytilinae</taxon>
        <taxon>Mytilus</taxon>
    </lineage>
</organism>
<keyword evidence="2" id="KW-0645">Protease</keyword>
<dbReference type="Gene3D" id="3.90.70.10">
    <property type="entry name" value="Cysteine proteinases"/>
    <property type="match status" value="1"/>
</dbReference>
<dbReference type="Gene3D" id="3.40.395.10">
    <property type="entry name" value="Adenoviral Proteinase, Chain A"/>
    <property type="match status" value="1"/>
</dbReference>
<dbReference type="InterPro" id="IPR028889">
    <property type="entry name" value="USP"/>
</dbReference>
<evidence type="ECO:0000256" key="3">
    <source>
        <dbReference type="ARBA" id="ARBA00022801"/>
    </source>
</evidence>
<dbReference type="InterPro" id="IPR001394">
    <property type="entry name" value="Peptidase_C19_UCH"/>
</dbReference>
<dbReference type="SUPFAM" id="SSF54001">
    <property type="entry name" value="Cysteine proteinases"/>
    <property type="match status" value="2"/>
</dbReference>
<dbReference type="PROSITE" id="PS50600">
    <property type="entry name" value="ULP_PROTEASE"/>
    <property type="match status" value="1"/>
</dbReference>
<evidence type="ECO:0000259" key="6">
    <source>
        <dbReference type="PROSITE" id="PS50600"/>
    </source>
</evidence>
<feature type="region of interest" description="Disordered" evidence="4">
    <location>
        <begin position="424"/>
        <end position="454"/>
    </location>
</feature>
<evidence type="ECO:0000256" key="4">
    <source>
        <dbReference type="SAM" id="MobiDB-lite"/>
    </source>
</evidence>
<evidence type="ECO:0000313" key="7">
    <source>
        <dbReference type="EMBL" id="VDI70620.1"/>
    </source>
</evidence>
<dbReference type="Pfam" id="PF00443">
    <property type="entry name" value="UCH"/>
    <property type="match status" value="1"/>
</dbReference>
<dbReference type="OrthoDB" id="10033651at2759"/>
<dbReference type="PANTHER" id="PTHR24006">
    <property type="entry name" value="UBIQUITIN CARBOXYL-TERMINAL HYDROLASE"/>
    <property type="match status" value="1"/>
</dbReference>
<dbReference type="GO" id="GO:0005634">
    <property type="term" value="C:nucleus"/>
    <property type="evidence" value="ECO:0007669"/>
    <property type="project" value="TreeGrafter"/>
</dbReference>
<dbReference type="GO" id="GO:0005829">
    <property type="term" value="C:cytosol"/>
    <property type="evidence" value="ECO:0007669"/>
    <property type="project" value="TreeGrafter"/>
</dbReference>
<dbReference type="InterPro" id="IPR003653">
    <property type="entry name" value="Peptidase_C48_C"/>
</dbReference>
<sequence length="2290" mass="262318">MGIQHDDGGNEEHQHLTDCKKTTVPKGLSQDCTTKVQIKRVEHLEDRNLSLSNDENQNLKKDQLPVSVQKEVDTSGSSEVESMCQVIDDCTNGEVPYKVMNKKISRAQISTKTLIESRDDIKHVKSDISQNPEMKRKHFTDEEFVDKTNRGDDHEKHQLESDCKKKTIGLSKGGMGKIQIKREKNIDDKVMSSTDDENENLKKYQSPTSLQKEEDITSCSAVEPMYQYGSNLDVAFDIIKKKTAVAQRPKEHTFQRREDVQNVQSDTSNYHEEEGKHFPDDEILDKSIKTNIIEKLYMDENKERHQFAMDCKDNAVKKGVSKISSEKVPMIKIAGNLNKKITIFPEKDDENKIIDNSPGTFSTEEDLCETYEVERLYQFMDNSNTWDVSSKITTNNKTIMQIPSTDIYEKGEEVHITESTMLSNSEHDMNNTDDDEMPRITVPTRGSQKPISENLDGEKDVIHSQTTSAHTGSSMNGKTAKKAMGSYLPPSNSKMNVDNKNFDDERIRHRSTETTIKETNKLTKEISENISIEERESSDSSVLDNPFCTGSNCIDLNTNEVKKDSNKCSKNVILNNTDRENTDSCSKLSHNTLEAMFGSTVTGKYFQSLVPSKGSFSLTTSQWSSLCQERRGRYFARGSWEHLIANGIKNINPYCVYMFKHHKVSIASKRPKNTALFRGEGECKFRDCKNVCKFSMDCNNIVHVEVGTTVKHNLKENHARPIQGHQRQETKTVFQDGKKPLKHYLQTFKDTPQDVKVAGNFSNFGNTLRTFQQIAHESRNQNRLDKNEFESLCKLREDMEEEIKGKKISGFIQHIAIWPPYIMYWTENGVRIWHDLAKSGIVHWDATGSLLSHRDDEWKYYYYELACSNPVPGQPLIPVSSMISSLHSTPLVRFWLSEFRRSEKKIYGHANTSKPYQINSDRSLVFIQAALSEFNNEDLNTFRTRAFRIINGCAKDGDFSGIFPHACLSHVMGSFKKVALDHYKSNFDFGMYCFSVLLNSSLLSEVQERVRAIYHILLSRVVDQQTSDYLNILEQNISSLGLENMDLMETCTDTEYTSDQEQLQLFTENQNPDFLSEEDFQSRSTRNEFAHFADSILNEVKADIDNQFFVEVPGNKRYSPVLAEKIHKLYMPTLPLWSNLLQGDLSRHGTSEVYLSFNPPKECVRGNAKIEKRFQILKDIQLHGSTTKRLDEISVKIKDHITTVQEVAALKSIKQGGKQKSRIGRSTKTVEESWDKRKPSSQQNKLIGKFQKPPTQNKINLLIEGSKVTPKKPPRTAKKVKDTHMIGINEECTTDSVTDVLNIDDKKTRMFTEDSLFVTTRKNLNNNKYLCEIYTDKSRENDDPYYLQFIKDSSTSLENIANNCWFNSVVHLFSQTKLMRNVNEQFNAQLSYDEEIRSVLKVFDQVGKGEAVTWNLTHSALNELDTIYGLEINRQNDAHEFVVNAIRHFMELNGVDTYITVAEAYVCTVCDSKLGIDQQIYSDLQLAIAEDVKPYEGVKDLLDRYFEDERIELTCCNGVNRWRHIRLINLPSDLSICLVRHTSINNITTKNRKPISIDRILNMGKYMSTQTDLLYRLTGVVIHHGTSPRNGHYTFVKTDGGTQIQINDCSFKVYDGAHLLTDSYLLQYEQIPDDQDICNPYLPDVIIAILECEGWAKFQDTIKFSIGLSVRKNMIFQLMQHISITEQLQIHSWKAYKLVQEVIGSVDNASIADIAKSVLTYFSNNCPAALHENFGITNLRNYNCSKCDNTGTQCEEHLVHDYQMLNNPINTAVTSHQQAVCSKCGEQSLTREDYVINRSSTMIVKDCLDMLKPDQLESLMSSFNPRAIISNSGTVIFKYNLDHVQILLVERCGTISKISVSQVYEAISSTNQCLLFLEENTKQSGKKPETSKYALVKEQEVCRDDCNPLSILVSEDEKSIIKKFKAPVCFGSLNLSTENVNRFLLGDFSDLNIDAFFETLKSKSENHMFLPAVWYDATFSATFVRKPDTSKSWLNKDLIFVPANVNGNHWVLIIIKPKKRNIYYLDPQGKDPTKDVLDLLCKFLNNQILLENFGIHLTLWNVENQMNTGVYPRQTDSTSCGPLICLYGKMVQEEKRLMEFDVSPLQIRQYIFKEVIHLYKNDLNNDLSFGLKNVIFTEDLDAVINKIVTGTHVCNDLHNKFLKNPSTMKRQDLIGFADDYLSRDAYYAIQVYLTNTYFKHVKRPLKLPYQQSVFSDAEQLNNKLQQNVMYTNWYVDCVLSKEVIAEILGRFQNLSTVEMRQICSDTEFSSSKAIKDEIQSFREARQKLKI</sequence>
<feature type="domain" description="USP" evidence="5">
    <location>
        <begin position="1355"/>
        <end position="1631"/>
    </location>
</feature>
<dbReference type="GO" id="GO:0006508">
    <property type="term" value="P:proteolysis"/>
    <property type="evidence" value="ECO:0007669"/>
    <property type="project" value="UniProtKB-KW"/>
</dbReference>
<dbReference type="InterPro" id="IPR050164">
    <property type="entry name" value="Peptidase_C19"/>
</dbReference>
<dbReference type="InterPro" id="IPR038765">
    <property type="entry name" value="Papain-like_cys_pep_sf"/>
</dbReference>
<name>A0A8B6GXS5_MYTGA</name>
<evidence type="ECO:0000256" key="1">
    <source>
        <dbReference type="ARBA" id="ARBA00005234"/>
    </source>
</evidence>
<dbReference type="CDD" id="cd02257">
    <property type="entry name" value="Peptidase_C19"/>
    <property type="match status" value="1"/>
</dbReference>
<dbReference type="Proteomes" id="UP000596742">
    <property type="component" value="Unassembled WGS sequence"/>
</dbReference>
<proteinExistence type="inferred from homology"/>
<evidence type="ECO:0000313" key="8">
    <source>
        <dbReference type="Proteomes" id="UP000596742"/>
    </source>
</evidence>
<keyword evidence="3" id="KW-0378">Hydrolase</keyword>
<feature type="region of interest" description="Disordered" evidence="4">
    <location>
        <begin position="1"/>
        <end position="29"/>
    </location>
</feature>
<feature type="compositionally biased region" description="Basic and acidic residues" evidence="4">
    <location>
        <begin position="249"/>
        <end position="260"/>
    </location>
</feature>
<dbReference type="InterPro" id="IPR018200">
    <property type="entry name" value="USP_CS"/>
</dbReference>
<evidence type="ECO:0008006" key="9">
    <source>
        <dbReference type="Google" id="ProtNLM"/>
    </source>
</evidence>
<protein>
    <recommendedName>
        <fullName evidence="9">Ubiquitin-like protease family profile domain-containing protein</fullName>
    </recommendedName>
</protein>
<keyword evidence="8" id="KW-1185">Reference proteome</keyword>
<dbReference type="EMBL" id="UYJE01009153">
    <property type="protein sequence ID" value="VDI70620.1"/>
    <property type="molecule type" value="Genomic_DNA"/>
</dbReference>
<feature type="domain" description="Ubiquitin-like protease family profile" evidence="6">
    <location>
        <begin position="1911"/>
        <end position="2091"/>
    </location>
</feature>
<comment type="caution">
    <text evidence="7">The sequence shown here is derived from an EMBL/GenBank/DDBJ whole genome shotgun (WGS) entry which is preliminary data.</text>
</comment>